<feature type="transmembrane region" description="Helical" evidence="1">
    <location>
        <begin position="205"/>
        <end position="223"/>
    </location>
</feature>
<dbReference type="RefSeq" id="WP_147098088.1">
    <property type="nucleotide sequence ID" value="NZ_VOOS01000001.1"/>
</dbReference>
<dbReference type="GO" id="GO:0016020">
    <property type="term" value="C:membrane"/>
    <property type="evidence" value="ECO:0007669"/>
    <property type="project" value="TreeGrafter"/>
</dbReference>
<proteinExistence type="predicted"/>
<name>A0A5C6RXD3_9FLAO</name>
<dbReference type="InterPro" id="IPR005804">
    <property type="entry name" value="FA_desaturase_dom"/>
</dbReference>
<evidence type="ECO:0000259" key="2">
    <source>
        <dbReference type="Pfam" id="PF00487"/>
    </source>
</evidence>
<feature type="domain" description="Fatty acid desaturase" evidence="2">
    <location>
        <begin position="66"/>
        <end position="335"/>
    </location>
</feature>
<gene>
    <name evidence="3" type="ORF">FRY74_01960</name>
</gene>
<reference evidence="3 4" key="1">
    <citation type="submission" date="2019-08" db="EMBL/GenBank/DDBJ databases">
        <title>Genome of Vicingus serpentipes NCIMB 15042.</title>
        <authorList>
            <person name="Bowman J.P."/>
        </authorList>
    </citation>
    <scope>NUCLEOTIDE SEQUENCE [LARGE SCALE GENOMIC DNA]</scope>
    <source>
        <strain evidence="3 4">NCIMB 15042</strain>
    </source>
</reference>
<protein>
    <submittedName>
        <fullName evidence="3">Acyl-CoA desaturase</fullName>
    </submittedName>
</protein>
<evidence type="ECO:0000256" key="1">
    <source>
        <dbReference type="SAM" id="Phobius"/>
    </source>
</evidence>
<sequence>MNKLKFSKDEGSEFYKELNSEVEKYFVEKGIARSGNKQMMFKIILYFSLDILFYTLMITSTTSLGFYVFYLLMGLSVLLTAFNISHDAAHGVAVKSKFWNKLLFSLSFNLQGNNAYVWGKNHNESHHLYTNVEGSDIDVLNNPLFRMTESQDLKWFHRYQFLYAPFLYLLYSINWFFLRETSMLFNYSSRTIKIEIPKIEVAKLIIYKLLYIGYMIFLPVYLLPFGWGTVLLAFLLNHFMVSLLFVGVLGVSHLSDYVEHPVADDDNKLNMSWPKLQMCTSVDYNAGSIFFNWTLGGFNAHALHHLLPNICHVHYLEILPVFRALAKKHGLVYMEMPYRKSLASHFRFLKRMGTNQSFTPAPFER</sequence>
<feature type="transmembrane region" description="Helical" evidence="1">
    <location>
        <begin position="39"/>
        <end position="58"/>
    </location>
</feature>
<dbReference type="Pfam" id="PF00487">
    <property type="entry name" value="FA_desaturase"/>
    <property type="match status" value="1"/>
</dbReference>
<dbReference type="GO" id="GO:0006629">
    <property type="term" value="P:lipid metabolic process"/>
    <property type="evidence" value="ECO:0007669"/>
    <property type="project" value="InterPro"/>
</dbReference>
<comment type="caution">
    <text evidence="3">The sequence shown here is derived from an EMBL/GenBank/DDBJ whole genome shotgun (WGS) entry which is preliminary data.</text>
</comment>
<dbReference type="EMBL" id="VOOS01000001">
    <property type="protein sequence ID" value="TXB66971.1"/>
    <property type="molecule type" value="Genomic_DNA"/>
</dbReference>
<dbReference type="InterPro" id="IPR012171">
    <property type="entry name" value="Fatty_acid_desaturase"/>
</dbReference>
<dbReference type="CDD" id="cd03506">
    <property type="entry name" value="Delta6-FADS-like"/>
    <property type="match status" value="1"/>
</dbReference>
<keyword evidence="1" id="KW-1133">Transmembrane helix</keyword>
<dbReference type="PANTHER" id="PTHR19353">
    <property type="entry name" value="FATTY ACID DESATURASE 2"/>
    <property type="match status" value="1"/>
</dbReference>
<accession>A0A5C6RXD3</accession>
<dbReference type="PANTHER" id="PTHR19353:SF13">
    <property type="entry name" value="FATTY ACID DESATURASE 6"/>
    <property type="match status" value="1"/>
</dbReference>
<feature type="transmembrane region" description="Helical" evidence="1">
    <location>
        <begin position="161"/>
        <end position="178"/>
    </location>
</feature>
<keyword evidence="4" id="KW-1185">Reference proteome</keyword>
<dbReference type="Proteomes" id="UP000321721">
    <property type="component" value="Unassembled WGS sequence"/>
</dbReference>
<evidence type="ECO:0000313" key="3">
    <source>
        <dbReference type="EMBL" id="TXB66971.1"/>
    </source>
</evidence>
<keyword evidence="1" id="KW-0472">Membrane</keyword>
<keyword evidence="1" id="KW-0812">Transmembrane</keyword>
<organism evidence="3 4">
    <name type="scientific">Vicingus serpentipes</name>
    <dbReference type="NCBI Taxonomy" id="1926625"/>
    <lineage>
        <taxon>Bacteria</taxon>
        <taxon>Pseudomonadati</taxon>
        <taxon>Bacteroidota</taxon>
        <taxon>Flavobacteriia</taxon>
        <taxon>Flavobacteriales</taxon>
        <taxon>Vicingaceae</taxon>
        <taxon>Vicingus</taxon>
    </lineage>
</organism>
<evidence type="ECO:0000313" key="4">
    <source>
        <dbReference type="Proteomes" id="UP000321721"/>
    </source>
</evidence>
<dbReference type="AlphaFoldDB" id="A0A5C6RXD3"/>
<dbReference type="OrthoDB" id="104711at2"/>
<dbReference type="GO" id="GO:0016717">
    <property type="term" value="F:oxidoreductase activity, acting on paired donors, with oxidation of a pair of donors resulting in the reduction of molecular oxygen to two molecules of water"/>
    <property type="evidence" value="ECO:0007669"/>
    <property type="project" value="TreeGrafter"/>
</dbReference>
<feature type="transmembrane region" description="Helical" evidence="1">
    <location>
        <begin position="230"/>
        <end position="251"/>
    </location>
</feature>